<accession>A0A433TH44</accession>
<evidence type="ECO:0000313" key="1">
    <source>
        <dbReference type="EMBL" id="RUS80863.1"/>
    </source>
</evidence>
<name>A0A433TH44_ELYCH</name>
<proteinExistence type="predicted"/>
<gene>
    <name evidence="1" type="ORF">EGW08_011382</name>
</gene>
<keyword evidence="2" id="KW-1185">Reference proteome</keyword>
<feature type="non-terminal residue" evidence="1">
    <location>
        <position position="112"/>
    </location>
</feature>
<reference evidence="1 2" key="1">
    <citation type="submission" date="2019-01" db="EMBL/GenBank/DDBJ databases">
        <title>A draft genome assembly of the solar-powered sea slug Elysia chlorotica.</title>
        <authorList>
            <person name="Cai H."/>
            <person name="Li Q."/>
            <person name="Fang X."/>
            <person name="Li J."/>
            <person name="Curtis N.E."/>
            <person name="Altenburger A."/>
            <person name="Shibata T."/>
            <person name="Feng M."/>
            <person name="Maeda T."/>
            <person name="Schwartz J.A."/>
            <person name="Shigenobu S."/>
            <person name="Lundholm N."/>
            <person name="Nishiyama T."/>
            <person name="Yang H."/>
            <person name="Hasebe M."/>
            <person name="Li S."/>
            <person name="Pierce S.K."/>
            <person name="Wang J."/>
        </authorList>
    </citation>
    <scope>NUCLEOTIDE SEQUENCE [LARGE SCALE GENOMIC DNA]</scope>
    <source>
        <strain evidence="1">EC2010</strain>
        <tissue evidence="1">Whole organism of an adult</tissue>
    </source>
</reference>
<dbReference type="AlphaFoldDB" id="A0A433TH44"/>
<sequence length="112" mass="12602">CIQHDIFCSSLNILIPTCQPCDCVVMSDFLPLVAGWRLRYLGISGISLAAVNDDILWVHTLFQHALLGVVTATTEQTWRLNLKVTDFLFVVINRAKAINLDNLLVLLLYVLF</sequence>
<protein>
    <submittedName>
        <fullName evidence="1">Uncharacterized protein</fullName>
    </submittedName>
</protein>
<dbReference type="EMBL" id="RQTK01000369">
    <property type="protein sequence ID" value="RUS80863.1"/>
    <property type="molecule type" value="Genomic_DNA"/>
</dbReference>
<organism evidence="1 2">
    <name type="scientific">Elysia chlorotica</name>
    <name type="common">Eastern emerald elysia</name>
    <name type="synonym">Sea slug</name>
    <dbReference type="NCBI Taxonomy" id="188477"/>
    <lineage>
        <taxon>Eukaryota</taxon>
        <taxon>Metazoa</taxon>
        <taxon>Spiralia</taxon>
        <taxon>Lophotrochozoa</taxon>
        <taxon>Mollusca</taxon>
        <taxon>Gastropoda</taxon>
        <taxon>Heterobranchia</taxon>
        <taxon>Euthyneura</taxon>
        <taxon>Panpulmonata</taxon>
        <taxon>Sacoglossa</taxon>
        <taxon>Placobranchoidea</taxon>
        <taxon>Plakobranchidae</taxon>
        <taxon>Elysia</taxon>
    </lineage>
</organism>
<dbReference type="Proteomes" id="UP000271974">
    <property type="component" value="Unassembled WGS sequence"/>
</dbReference>
<feature type="non-terminal residue" evidence="1">
    <location>
        <position position="1"/>
    </location>
</feature>
<evidence type="ECO:0000313" key="2">
    <source>
        <dbReference type="Proteomes" id="UP000271974"/>
    </source>
</evidence>
<comment type="caution">
    <text evidence="1">The sequence shown here is derived from an EMBL/GenBank/DDBJ whole genome shotgun (WGS) entry which is preliminary data.</text>
</comment>